<dbReference type="eggNOG" id="COG0663">
    <property type="taxonomic scope" value="Bacteria"/>
</dbReference>
<dbReference type="Gene3D" id="2.160.10.10">
    <property type="entry name" value="Hexapeptide repeat proteins"/>
    <property type="match status" value="1"/>
</dbReference>
<evidence type="ECO:0000313" key="4">
    <source>
        <dbReference type="EMBL" id="AMW06490.1"/>
    </source>
</evidence>
<organism evidence="4 5">
    <name type="scientific">Gemmatimonas phototrophica</name>
    <dbReference type="NCBI Taxonomy" id="1379270"/>
    <lineage>
        <taxon>Bacteria</taxon>
        <taxon>Pseudomonadati</taxon>
        <taxon>Gemmatimonadota</taxon>
        <taxon>Gemmatimonadia</taxon>
        <taxon>Gemmatimonadales</taxon>
        <taxon>Gemmatimonadaceae</taxon>
        <taxon>Gemmatimonas</taxon>
    </lineage>
</organism>
<keyword evidence="3" id="KW-0012">Acyltransferase</keyword>
<dbReference type="InterPro" id="IPR051159">
    <property type="entry name" value="Hexapeptide_acetyltransf"/>
</dbReference>
<keyword evidence="5" id="KW-1185">Reference proteome</keyword>
<dbReference type="InterPro" id="IPR011004">
    <property type="entry name" value="Trimer_LpxA-like_sf"/>
</dbReference>
<accession>A0A143BPR4</accession>
<dbReference type="KEGG" id="gph:GEMMAAP_02430"/>
<dbReference type="PROSITE" id="PS00101">
    <property type="entry name" value="HEXAPEP_TRANSFERASES"/>
    <property type="match status" value="1"/>
</dbReference>
<dbReference type="SUPFAM" id="SSF51161">
    <property type="entry name" value="Trimeric LpxA-like enzymes"/>
    <property type="match status" value="1"/>
</dbReference>
<dbReference type="STRING" id="1379270.GEMMAAP_02430"/>
<dbReference type="Proteomes" id="UP000076404">
    <property type="component" value="Chromosome"/>
</dbReference>
<dbReference type="CDD" id="cd04647">
    <property type="entry name" value="LbH_MAT_like"/>
    <property type="match status" value="1"/>
</dbReference>
<keyword evidence="2" id="KW-0677">Repeat</keyword>
<gene>
    <name evidence="4" type="ORF">GEMMAAP_02430</name>
</gene>
<reference evidence="4 5" key="1">
    <citation type="journal article" date="2014" name="Proc. Natl. Acad. Sci. U.S.A.">
        <title>Functional type 2 photosynthetic reaction centers found in the rare bacterial phylum Gemmatimonadetes.</title>
        <authorList>
            <person name="Zeng Y."/>
            <person name="Feng F."/>
            <person name="Medova H."/>
            <person name="Dean J."/>
            <person name="Koblizek M."/>
        </authorList>
    </citation>
    <scope>NUCLEOTIDE SEQUENCE [LARGE SCALE GENOMIC DNA]</scope>
    <source>
        <strain evidence="4 5">AP64</strain>
    </source>
</reference>
<reference evidence="4 5" key="2">
    <citation type="journal article" date="2016" name="Environ. Microbiol. Rep.">
        <title>Metagenomic evidence for the presence of phototrophic Gemmatimonadetes bacteria in diverse environments.</title>
        <authorList>
            <person name="Zeng Y."/>
            <person name="Baumbach J."/>
            <person name="Barbosa E.G."/>
            <person name="Azevedo V."/>
            <person name="Zhang C."/>
            <person name="Koblizek M."/>
        </authorList>
    </citation>
    <scope>NUCLEOTIDE SEQUENCE [LARGE SCALE GENOMIC DNA]</scope>
    <source>
        <strain evidence="4 5">AP64</strain>
    </source>
</reference>
<protein>
    <recommendedName>
        <fullName evidence="6">Acetyltransferase</fullName>
    </recommendedName>
</protein>
<dbReference type="AlphaFoldDB" id="A0A143BPR4"/>
<name>A0A143BPR4_9BACT</name>
<dbReference type="Pfam" id="PF14602">
    <property type="entry name" value="Hexapep_2"/>
    <property type="match status" value="1"/>
</dbReference>
<keyword evidence="1" id="KW-0808">Transferase</keyword>
<evidence type="ECO:0000256" key="3">
    <source>
        <dbReference type="ARBA" id="ARBA00023315"/>
    </source>
</evidence>
<evidence type="ECO:0008006" key="6">
    <source>
        <dbReference type="Google" id="ProtNLM"/>
    </source>
</evidence>
<dbReference type="EMBL" id="CP011454">
    <property type="protein sequence ID" value="AMW06490.1"/>
    <property type="molecule type" value="Genomic_DNA"/>
</dbReference>
<dbReference type="InterPro" id="IPR018357">
    <property type="entry name" value="Hexapep_transf_CS"/>
</dbReference>
<evidence type="ECO:0000313" key="5">
    <source>
        <dbReference type="Proteomes" id="UP000076404"/>
    </source>
</evidence>
<dbReference type="GO" id="GO:0016746">
    <property type="term" value="F:acyltransferase activity"/>
    <property type="evidence" value="ECO:0007669"/>
    <property type="project" value="UniProtKB-KW"/>
</dbReference>
<dbReference type="Pfam" id="PF00132">
    <property type="entry name" value="Hexapep"/>
    <property type="match status" value="1"/>
</dbReference>
<evidence type="ECO:0000256" key="2">
    <source>
        <dbReference type="ARBA" id="ARBA00022737"/>
    </source>
</evidence>
<evidence type="ECO:0000256" key="1">
    <source>
        <dbReference type="ARBA" id="ARBA00022679"/>
    </source>
</evidence>
<dbReference type="InterPro" id="IPR001451">
    <property type="entry name" value="Hexapep"/>
</dbReference>
<proteinExistence type="predicted"/>
<sequence>MQELRQLYDAQTARLRAEHQRSVPFGDLVSDRWARARTLGFGEGASIYDSALVIGEVSVGERTWIGPHTVLDGSGGLTIGDTCSISAGVQLYTHDSVAWALSGGRAEYVREPVHIGDHCYIGPLSVIAKGVTIGAHSLVAANSVVTRSVAPFSIVGGAPARVIGRVELTATGEVTLHYGNGPAGEGEALRD</sequence>
<dbReference type="PANTHER" id="PTHR23416">
    <property type="entry name" value="SIALIC ACID SYNTHASE-RELATED"/>
    <property type="match status" value="1"/>
</dbReference>